<feature type="region of interest" description="Disordered" evidence="1">
    <location>
        <begin position="108"/>
        <end position="128"/>
    </location>
</feature>
<feature type="compositionally biased region" description="Basic and acidic residues" evidence="1">
    <location>
        <begin position="110"/>
        <end position="121"/>
    </location>
</feature>
<gene>
    <name evidence="3" type="ORF">ACFQZJ_17625</name>
</gene>
<evidence type="ECO:0000313" key="3">
    <source>
        <dbReference type="EMBL" id="MFD0799295.1"/>
    </source>
</evidence>
<dbReference type="Proteomes" id="UP001597012">
    <property type="component" value="Unassembled WGS sequence"/>
</dbReference>
<evidence type="ECO:0008006" key="5">
    <source>
        <dbReference type="Google" id="ProtNLM"/>
    </source>
</evidence>
<evidence type="ECO:0000313" key="4">
    <source>
        <dbReference type="Proteomes" id="UP001597012"/>
    </source>
</evidence>
<dbReference type="RefSeq" id="WP_379936240.1">
    <property type="nucleotide sequence ID" value="NZ_JBHTHY010000022.1"/>
</dbReference>
<evidence type="ECO:0000256" key="2">
    <source>
        <dbReference type="SAM" id="Phobius"/>
    </source>
</evidence>
<feature type="transmembrane region" description="Helical" evidence="2">
    <location>
        <begin position="44"/>
        <end position="63"/>
    </location>
</feature>
<proteinExistence type="predicted"/>
<sequence length="253" mass="28254">MEADKFEKHIKSKLDAREIAPSSDAWQRITKELESKPRTKKPGYLWFGIAASIAVILGIAIFYNANKEETVKVPSVLVRQSNTSPTDKAVEPASLIPDTDTNDIALEEGTEPHAKQEEKRTSTPGNDLKSDVIEQKQEEAMVVEGHGQESKAIELPARFSETLLNEKIAEVVAQVALLEQSSQVSDAEVDSLLRDAQEEIYKEKLFRPDQSVDAMALLTQVEEELDQSFRDQIFQSLKSGFLKVRTAIADRNN</sequence>
<reference evidence="4" key="1">
    <citation type="journal article" date="2019" name="Int. J. Syst. Evol. Microbiol.">
        <title>The Global Catalogue of Microorganisms (GCM) 10K type strain sequencing project: providing services to taxonomists for standard genome sequencing and annotation.</title>
        <authorList>
            <consortium name="The Broad Institute Genomics Platform"/>
            <consortium name="The Broad Institute Genome Sequencing Center for Infectious Disease"/>
            <person name="Wu L."/>
            <person name="Ma J."/>
        </authorList>
    </citation>
    <scope>NUCLEOTIDE SEQUENCE [LARGE SCALE GENOMIC DNA]</scope>
    <source>
        <strain evidence="4">CCUG 61948</strain>
    </source>
</reference>
<keyword evidence="4" id="KW-1185">Reference proteome</keyword>
<keyword evidence="2" id="KW-0472">Membrane</keyword>
<protein>
    <recommendedName>
        <fullName evidence="5">Anti-sigma factor</fullName>
    </recommendedName>
</protein>
<accession>A0ABW3B8A8</accession>
<organism evidence="3 4">
    <name type="scientific">Maribacter chungangensis</name>
    <dbReference type="NCBI Taxonomy" id="1069117"/>
    <lineage>
        <taxon>Bacteria</taxon>
        <taxon>Pseudomonadati</taxon>
        <taxon>Bacteroidota</taxon>
        <taxon>Flavobacteriia</taxon>
        <taxon>Flavobacteriales</taxon>
        <taxon>Flavobacteriaceae</taxon>
        <taxon>Maribacter</taxon>
    </lineage>
</organism>
<keyword evidence="2" id="KW-0812">Transmembrane</keyword>
<name>A0ABW3B8A8_9FLAO</name>
<dbReference type="EMBL" id="JBHTHY010000022">
    <property type="protein sequence ID" value="MFD0799295.1"/>
    <property type="molecule type" value="Genomic_DNA"/>
</dbReference>
<keyword evidence="2" id="KW-1133">Transmembrane helix</keyword>
<evidence type="ECO:0000256" key="1">
    <source>
        <dbReference type="SAM" id="MobiDB-lite"/>
    </source>
</evidence>
<comment type="caution">
    <text evidence="3">The sequence shown here is derived from an EMBL/GenBank/DDBJ whole genome shotgun (WGS) entry which is preliminary data.</text>
</comment>